<dbReference type="Pfam" id="PF02786">
    <property type="entry name" value="CPSase_L_D2"/>
    <property type="match status" value="1"/>
</dbReference>
<keyword evidence="7" id="KW-0547">Nucleotide-binding</keyword>
<dbReference type="Pfam" id="PF15632">
    <property type="entry name" value="ATPgrasp_Ter"/>
    <property type="match status" value="1"/>
</dbReference>
<dbReference type="GO" id="GO:0046872">
    <property type="term" value="F:metal ion binding"/>
    <property type="evidence" value="ECO:0007669"/>
    <property type="project" value="InterPro"/>
</dbReference>
<feature type="domain" description="ATP-grasp" evidence="8">
    <location>
        <begin position="129"/>
        <end position="319"/>
    </location>
</feature>
<evidence type="ECO:0000256" key="6">
    <source>
        <dbReference type="PIRSR" id="PIRSR617867-1"/>
    </source>
</evidence>
<keyword evidence="3" id="KW-0378">Hydrolase</keyword>
<feature type="active site" description="Nucleophile" evidence="6">
    <location>
        <position position="439"/>
    </location>
</feature>
<feature type="active site" description="Proton donor" evidence="6">
    <location>
        <position position="549"/>
    </location>
</feature>
<dbReference type="SUPFAM" id="SSF52788">
    <property type="entry name" value="Phosphotyrosine protein phosphatases I"/>
    <property type="match status" value="1"/>
</dbReference>
<keyword evidence="7" id="KW-0067">ATP-binding</keyword>
<dbReference type="Proteomes" id="UP000319502">
    <property type="component" value="Unassembled WGS sequence"/>
</dbReference>
<dbReference type="GO" id="GO:0004725">
    <property type="term" value="F:protein tyrosine phosphatase activity"/>
    <property type="evidence" value="ECO:0007669"/>
    <property type="project" value="UniProtKB-EC"/>
</dbReference>
<proteinExistence type="inferred from homology"/>
<comment type="caution">
    <text evidence="9">The sequence shown here is derived from an EMBL/GenBank/DDBJ whole genome shotgun (WGS) entry which is preliminary data.</text>
</comment>
<dbReference type="SMART" id="SM00226">
    <property type="entry name" value="LMWPc"/>
    <property type="match status" value="1"/>
</dbReference>
<comment type="similarity">
    <text evidence="1">Belongs to the low molecular weight phosphotyrosine protein phosphatase family.</text>
</comment>
<evidence type="ECO:0000256" key="4">
    <source>
        <dbReference type="ARBA" id="ARBA00022912"/>
    </source>
</evidence>
<dbReference type="PANTHER" id="PTHR11717">
    <property type="entry name" value="LOW MOLECULAR WEIGHT PROTEIN TYROSINE PHOSPHATASE"/>
    <property type="match status" value="1"/>
</dbReference>
<dbReference type="Pfam" id="PF01451">
    <property type="entry name" value="LMWPc"/>
    <property type="match status" value="1"/>
</dbReference>
<comment type="catalytic activity">
    <reaction evidence="5">
        <text>O-phospho-L-tyrosyl-[protein] + H2O = L-tyrosyl-[protein] + phosphate</text>
        <dbReference type="Rhea" id="RHEA:10684"/>
        <dbReference type="Rhea" id="RHEA-COMP:10136"/>
        <dbReference type="Rhea" id="RHEA-COMP:20101"/>
        <dbReference type="ChEBI" id="CHEBI:15377"/>
        <dbReference type="ChEBI" id="CHEBI:43474"/>
        <dbReference type="ChEBI" id="CHEBI:46858"/>
        <dbReference type="ChEBI" id="CHEBI:61978"/>
        <dbReference type="EC" id="3.1.3.48"/>
    </reaction>
</comment>
<dbReference type="InterPro" id="IPR005479">
    <property type="entry name" value="CPAse_ATP-bd"/>
</dbReference>
<dbReference type="Gene3D" id="3.30.470.20">
    <property type="entry name" value="ATP-grasp fold, B domain"/>
    <property type="match status" value="1"/>
</dbReference>
<evidence type="ECO:0000256" key="2">
    <source>
        <dbReference type="ARBA" id="ARBA00013064"/>
    </source>
</evidence>
<dbReference type="AlphaFoldDB" id="A0A557R3A5"/>
<feature type="active site" evidence="6">
    <location>
        <position position="445"/>
    </location>
</feature>
<dbReference type="PANTHER" id="PTHR11717:SF31">
    <property type="entry name" value="LOW MOLECULAR WEIGHT PROTEIN-TYROSINE-PHOSPHATASE ETP-RELATED"/>
    <property type="match status" value="1"/>
</dbReference>
<sequence>MTQGSSRLSDRTDTILVLDGDQTSALAVVRSLGHSGLVVDVASAFESPICAASRHTRLCTRYPDPLQNESRFINWINERMESGGYALIIPVTERTLVPLLRHREAIDDTRIAMAPSDALEQVLDKERTVTLATRLDIPVPRSWPIDSLDQLDTAAADLGYPMVIKPSRSVGHGNDGGVQLSVSYAHNRDDLEKQVRHALNHGAVILQEYFRGDGVGIELIADHGEIRFAFQHRRLHEVPLTGGGSSLRTSEAISPPLLAASEKLIKALKWHGVAMVEFKYDTRTGEFRLMEINGRFWGSLPLAIAAGADFPRMLYELICEGRIAPRPPARENVVCRQLARDVDWLEHVLRRNAPASLVRLPSWKDVLRDSALVFSPRHHFDVQSLRDPKPGLIDLGRIVNSQVKRVTDLLRRRWQLRRHGQRARQACGKRPIKTVLFLCYGNINRSALAHAYAAQRLGRDVKLMSAGFHAQGDRPADPVMVETAAAQGIDLSGWKSKSVDATMVASADLVLAMELPHIDRLLKQYPDAADKTFLLRGASAIGNDVEIIDPYGLSPDIYQTVCRQVICSVDTWLGHTQAHTER</sequence>
<evidence type="ECO:0000259" key="8">
    <source>
        <dbReference type="PROSITE" id="PS50975"/>
    </source>
</evidence>
<dbReference type="InterPro" id="IPR017867">
    <property type="entry name" value="Tyr_phospatase_low_mol_wt"/>
</dbReference>
<dbReference type="InterPro" id="IPR036196">
    <property type="entry name" value="Ptyr_pPase_sf"/>
</dbReference>
<accession>A0A557R3A5</accession>
<dbReference type="OrthoDB" id="5372487at2"/>
<keyword evidence="4" id="KW-0904">Protein phosphatase</keyword>
<reference evidence="9 10" key="1">
    <citation type="submission" date="2019-07" db="EMBL/GenBank/DDBJ databases">
        <title>The pathways for chlorine oxyanion respiration interact through the shared metabolite chlorate.</title>
        <authorList>
            <person name="Barnum T.P."/>
            <person name="Cheng Y."/>
            <person name="Hill K.A."/>
            <person name="Lucas L.N."/>
            <person name="Carlson H.K."/>
            <person name="Coates J.D."/>
        </authorList>
    </citation>
    <scope>NUCLEOTIDE SEQUENCE [LARGE SCALE GENOMIC DNA]</scope>
    <source>
        <strain evidence="9 10">SFB-3</strain>
    </source>
</reference>
<dbReference type="PROSITE" id="PS50975">
    <property type="entry name" value="ATP_GRASP"/>
    <property type="match status" value="1"/>
</dbReference>
<evidence type="ECO:0000313" key="9">
    <source>
        <dbReference type="EMBL" id="TVO59655.1"/>
    </source>
</evidence>
<dbReference type="SUPFAM" id="SSF56059">
    <property type="entry name" value="Glutathione synthetase ATP-binding domain-like"/>
    <property type="match status" value="1"/>
</dbReference>
<evidence type="ECO:0000256" key="1">
    <source>
        <dbReference type="ARBA" id="ARBA00011063"/>
    </source>
</evidence>
<dbReference type="GO" id="GO:0005524">
    <property type="term" value="F:ATP binding"/>
    <property type="evidence" value="ECO:0007669"/>
    <property type="project" value="UniProtKB-UniRule"/>
</dbReference>
<evidence type="ECO:0000256" key="7">
    <source>
        <dbReference type="PROSITE-ProRule" id="PRU00409"/>
    </source>
</evidence>
<name>A0A557R3A5_9RHOO</name>
<dbReference type="PRINTS" id="PR00719">
    <property type="entry name" value="LMWPTPASE"/>
</dbReference>
<gene>
    <name evidence="9" type="ORF">FHP91_00045</name>
</gene>
<organism evidence="9 10">
    <name type="scientific">Denitromonas halophila</name>
    <dbReference type="NCBI Taxonomy" id="1629404"/>
    <lineage>
        <taxon>Bacteria</taxon>
        <taxon>Pseudomonadati</taxon>
        <taxon>Pseudomonadota</taxon>
        <taxon>Betaproteobacteria</taxon>
        <taxon>Rhodocyclales</taxon>
        <taxon>Zoogloeaceae</taxon>
        <taxon>Denitromonas</taxon>
    </lineage>
</organism>
<keyword evidence="10" id="KW-1185">Reference proteome</keyword>
<dbReference type="EMBL" id="VMNK01000001">
    <property type="protein sequence ID" value="TVO59655.1"/>
    <property type="molecule type" value="Genomic_DNA"/>
</dbReference>
<evidence type="ECO:0000313" key="10">
    <source>
        <dbReference type="Proteomes" id="UP000319502"/>
    </source>
</evidence>
<evidence type="ECO:0000256" key="5">
    <source>
        <dbReference type="ARBA" id="ARBA00051722"/>
    </source>
</evidence>
<dbReference type="InterPro" id="IPR050438">
    <property type="entry name" value="LMW_PTPase"/>
</dbReference>
<evidence type="ECO:0000256" key="3">
    <source>
        <dbReference type="ARBA" id="ARBA00022801"/>
    </source>
</evidence>
<protein>
    <recommendedName>
        <fullName evidence="2">protein-tyrosine-phosphatase</fullName>
        <ecNumber evidence="2">3.1.3.48</ecNumber>
    </recommendedName>
</protein>
<dbReference type="EC" id="3.1.3.48" evidence="2"/>
<dbReference type="InterPro" id="IPR013815">
    <property type="entry name" value="ATP_grasp_subdomain_1"/>
</dbReference>
<dbReference type="InterPro" id="IPR011761">
    <property type="entry name" value="ATP-grasp"/>
</dbReference>
<dbReference type="InterPro" id="IPR023485">
    <property type="entry name" value="Ptyr_pPase"/>
</dbReference>
<dbReference type="Gene3D" id="3.30.1490.20">
    <property type="entry name" value="ATP-grasp fold, A domain"/>
    <property type="match status" value="1"/>
</dbReference>
<dbReference type="Gene3D" id="3.40.50.2300">
    <property type="match status" value="1"/>
</dbReference>